<proteinExistence type="predicted"/>
<gene>
    <name evidence="2" type="ORF">WMY93_015991</name>
</gene>
<dbReference type="InterPro" id="IPR016187">
    <property type="entry name" value="CTDL_fold"/>
</dbReference>
<comment type="caution">
    <text evidence="2">The sequence shown here is derived from an EMBL/GenBank/DDBJ whole genome shotgun (WGS) entry which is preliminary data.</text>
</comment>
<name>A0AAW0P1T5_9GOBI</name>
<dbReference type="AlphaFoldDB" id="A0AAW0P1T5"/>
<reference evidence="3" key="1">
    <citation type="submission" date="2024-04" db="EMBL/GenBank/DDBJ databases">
        <title>Salinicola lusitanus LLJ914,a marine bacterium isolated from the Okinawa Trough.</title>
        <authorList>
            <person name="Li J."/>
        </authorList>
    </citation>
    <scope>NUCLEOTIDE SEQUENCE [LARGE SCALE GENOMIC DNA]</scope>
</reference>
<dbReference type="InterPro" id="IPR016186">
    <property type="entry name" value="C-type_lectin-like/link_sf"/>
</dbReference>
<evidence type="ECO:0000259" key="1">
    <source>
        <dbReference type="Pfam" id="PF00059"/>
    </source>
</evidence>
<dbReference type="InterPro" id="IPR001304">
    <property type="entry name" value="C-type_lectin-like"/>
</dbReference>
<organism evidence="2 3">
    <name type="scientific">Mugilogobius chulae</name>
    <name type="common">yellowstripe goby</name>
    <dbReference type="NCBI Taxonomy" id="88201"/>
    <lineage>
        <taxon>Eukaryota</taxon>
        <taxon>Metazoa</taxon>
        <taxon>Chordata</taxon>
        <taxon>Craniata</taxon>
        <taxon>Vertebrata</taxon>
        <taxon>Euteleostomi</taxon>
        <taxon>Actinopterygii</taxon>
        <taxon>Neopterygii</taxon>
        <taxon>Teleostei</taxon>
        <taxon>Neoteleostei</taxon>
        <taxon>Acanthomorphata</taxon>
        <taxon>Gobiaria</taxon>
        <taxon>Gobiiformes</taxon>
        <taxon>Gobioidei</taxon>
        <taxon>Gobiidae</taxon>
        <taxon>Gobionellinae</taxon>
        <taxon>Mugilogobius</taxon>
    </lineage>
</organism>
<dbReference type="Gene3D" id="3.10.100.10">
    <property type="entry name" value="Mannose-Binding Protein A, subunit A"/>
    <property type="match status" value="1"/>
</dbReference>
<dbReference type="SUPFAM" id="SSF56436">
    <property type="entry name" value="C-type lectin-like"/>
    <property type="match status" value="1"/>
</dbReference>
<keyword evidence="3" id="KW-1185">Reference proteome</keyword>
<protein>
    <recommendedName>
        <fullName evidence="1">C-type lectin domain-containing protein</fullName>
    </recommendedName>
</protein>
<dbReference type="Proteomes" id="UP001460270">
    <property type="component" value="Unassembled WGS sequence"/>
</dbReference>
<evidence type="ECO:0000313" key="2">
    <source>
        <dbReference type="EMBL" id="KAK7907379.1"/>
    </source>
</evidence>
<dbReference type="EMBL" id="JBBPFD010000011">
    <property type="protein sequence ID" value="KAK7907379.1"/>
    <property type="molecule type" value="Genomic_DNA"/>
</dbReference>
<feature type="domain" description="C-type lectin" evidence="1">
    <location>
        <begin position="1"/>
        <end position="103"/>
    </location>
</feature>
<accession>A0AAW0P1T5</accession>
<evidence type="ECO:0000313" key="3">
    <source>
        <dbReference type="Proteomes" id="UP001460270"/>
    </source>
</evidence>
<dbReference type="Pfam" id="PF00059">
    <property type="entry name" value="Lectin_C"/>
    <property type="match status" value="1"/>
</dbReference>
<sequence length="103" mass="12075">MTFEEAKSFCHTNKARLMNFMAYLGIVAEVYSVVQEKRIENFHAAWFPEPSKGFAEKVKTQPFKFRQCSEAYAKGDCVEIRFQRRVCWAEADCNRRIHGVCKK</sequence>